<proteinExistence type="inferred from homology"/>
<dbReference type="InterPro" id="IPR012336">
    <property type="entry name" value="Thioredoxin-like_fold"/>
</dbReference>
<evidence type="ECO:0000256" key="4">
    <source>
        <dbReference type="ARBA" id="ARBA00023157"/>
    </source>
</evidence>
<reference evidence="7 8" key="1">
    <citation type="journal article" date="2015" name="Nature">
        <title>rRNA introns, odd ribosomes, and small enigmatic genomes across a large radiation of phyla.</title>
        <authorList>
            <person name="Brown C.T."/>
            <person name="Hug L.A."/>
            <person name="Thomas B.C."/>
            <person name="Sharon I."/>
            <person name="Castelle C.J."/>
            <person name="Singh A."/>
            <person name="Wilkins M.J."/>
            <person name="Williams K.H."/>
            <person name="Banfield J.F."/>
        </authorList>
    </citation>
    <scope>NUCLEOTIDE SEQUENCE [LARGE SCALE GENOMIC DNA]</scope>
</reference>
<comment type="caution">
    <text evidence="7">The sequence shown here is derived from an EMBL/GenBank/DDBJ whole genome shotgun (WGS) entry which is preliminary data.</text>
</comment>
<evidence type="ECO:0000256" key="3">
    <source>
        <dbReference type="ARBA" id="ARBA00023002"/>
    </source>
</evidence>
<evidence type="ECO:0000313" key="7">
    <source>
        <dbReference type="EMBL" id="KKS80060.1"/>
    </source>
</evidence>
<dbReference type="Pfam" id="PF13462">
    <property type="entry name" value="Thioredoxin_4"/>
    <property type="match status" value="1"/>
</dbReference>
<dbReference type="Gene3D" id="1.10.40.80">
    <property type="match status" value="1"/>
</dbReference>
<dbReference type="AlphaFoldDB" id="A0A0G1C327"/>
<name>A0A0G1C327_9BACT</name>
<protein>
    <submittedName>
        <fullName evidence="7">DSBA oxidoreductase</fullName>
    </submittedName>
</protein>
<evidence type="ECO:0000313" key="8">
    <source>
        <dbReference type="Proteomes" id="UP000034213"/>
    </source>
</evidence>
<keyword evidence="3" id="KW-0560">Oxidoreductase</keyword>
<organism evidence="7 8">
    <name type="scientific">Candidatus Beckwithbacteria bacterium GW2011_GWA2_43_10</name>
    <dbReference type="NCBI Taxonomy" id="1618369"/>
    <lineage>
        <taxon>Bacteria</taxon>
        <taxon>Candidatus Beckwithiibacteriota</taxon>
    </lineage>
</organism>
<accession>A0A0G1C327</accession>
<evidence type="ECO:0000259" key="6">
    <source>
        <dbReference type="PROSITE" id="PS51352"/>
    </source>
</evidence>
<evidence type="ECO:0000256" key="1">
    <source>
        <dbReference type="ARBA" id="ARBA00005791"/>
    </source>
</evidence>
<dbReference type="EMBL" id="LCEW01000017">
    <property type="protein sequence ID" value="KKS80060.1"/>
    <property type="molecule type" value="Genomic_DNA"/>
</dbReference>
<sequence>MNNKSGWLIIVLAILLSLSLLRRSQNSQPPITPMVQTSIDDDPMMGAINAPVTIIEFSDYECPYCKRFANDTLPQLKSMYIDMGKVRLIYRDLPLLTHEPAATNEARAANCARAQKGDVAYFRFHDGIFRTTQSGGSGLSLDQLKEIGKLISLDEQKFIDCYMSERFKDEVKADFEAAKQLGAKATPSFVVGKTTASGEIEGFFIEGAASFPIIQAIIDPLLKQ</sequence>
<dbReference type="GO" id="GO:0016491">
    <property type="term" value="F:oxidoreductase activity"/>
    <property type="evidence" value="ECO:0007669"/>
    <property type="project" value="UniProtKB-KW"/>
</dbReference>
<dbReference type="SUPFAM" id="SSF52833">
    <property type="entry name" value="Thioredoxin-like"/>
    <property type="match status" value="1"/>
</dbReference>
<dbReference type="InterPro" id="IPR013766">
    <property type="entry name" value="Thioredoxin_domain"/>
</dbReference>
<keyword evidence="4" id="KW-1015">Disulfide bond</keyword>
<gene>
    <name evidence="7" type="ORF">UV54_C0017G0006</name>
</gene>
<evidence type="ECO:0000256" key="5">
    <source>
        <dbReference type="ARBA" id="ARBA00023284"/>
    </source>
</evidence>
<keyword evidence="2" id="KW-0732">Signal</keyword>
<feature type="domain" description="Thioredoxin" evidence="6">
    <location>
        <begin position="9"/>
        <end position="223"/>
    </location>
</feature>
<dbReference type="InterPro" id="IPR036249">
    <property type="entry name" value="Thioredoxin-like_sf"/>
</dbReference>
<dbReference type="Proteomes" id="UP000034213">
    <property type="component" value="Unassembled WGS sequence"/>
</dbReference>
<comment type="similarity">
    <text evidence="1">Belongs to the thioredoxin family. DsbA subfamily.</text>
</comment>
<dbReference type="PROSITE" id="PS51352">
    <property type="entry name" value="THIOREDOXIN_2"/>
    <property type="match status" value="1"/>
</dbReference>
<dbReference type="STRING" id="1618369.UV54_C0017G0006"/>
<dbReference type="PANTHER" id="PTHR13887">
    <property type="entry name" value="GLUTATHIONE S-TRANSFERASE KAPPA"/>
    <property type="match status" value="1"/>
</dbReference>
<dbReference type="PANTHER" id="PTHR13887:SF14">
    <property type="entry name" value="DISULFIDE BOND FORMATION PROTEIN D"/>
    <property type="match status" value="1"/>
</dbReference>
<evidence type="ECO:0000256" key="2">
    <source>
        <dbReference type="ARBA" id="ARBA00022729"/>
    </source>
</evidence>
<keyword evidence="5" id="KW-0676">Redox-active center</keyword>
<dbReference type="Gene3D" id="3.40.30.10">
    <property type="entry name" value="Glutaredoxin"/>
    <property type="match status" value="1"/>
</dbReference>